<dbReference type="Pfam" id="PF17866">
    <property type="entry name" value="AAA_lid_6"/>
    <property type="match status" value="1"/>
</dbReference>
<dbReference type="InterPro" id="IPR003593">
    <property type="entry name" value="AAA+_ATPase"/>
</dbReference>
<name>A0AA39GCI5_SARSR</name>
<dbReference type="PRINTS" id="PR00819">
    <property type="entry name" value="CBXCFQXSUPER"/>
</dbReference>
<comment type="similarity">
    <text evidence="1">Belongs to the CbxX/CfxQ family.</text>
</comment>
<evidence type="ECO:0000256" key="4">
    <source>
        <dbReference type="SAM" id="MobiDB-lite"/>
    </source>
</evidence>
<feature type="domain" description="AAA+ ATPase" evidence="5">
    <location>
        <begin position="266"/>
        <end position="429"/>
    </location>
</feature>
<feature type="region of interest" description="Disordered" evidence="4">
    <location>
        <begin position="86"/>
        <end position="161"/>
    </location>
</feature>
<gene>
    <name evidence="6" type="ORF">NLU13_8707</name>
</gene>
<dbReference type="AlphaFoldDB" id="A0AA39GCI5"/>
<dbReference type="EMBL" id="JAPDFR010000008">
    <property type="protein sequence ID" value="KAK0384621.1"/>
    <property type="molecule type" value="Genomic_DNA"/>
</dbReference>
<evidence type="ECO:0000256" key="3">
    <source>
        <dbReference type="ARBA" id="ARBA00022840"/>
    </source>
</evidence>
<evidence type="ECO:0000313" key="6">
    <source>
        <dbReference type="EMBL" id="KAK0384621.1"/>
    </source>
</evidence>
<dbReference type="PANTHER" id="PTHR43392">
    <property type="entry name" value="AAA-TYPE ATPASE FAMILY PROTEIN / ANKYRIN REPEAT FAMILY PROTEIN"/>
    <property type="match status" value="1"/>
</dbReference>
<feature type="compositionally biased region" description="Acidic residues" evidence="4">
    <location>
        <begin position="131"/>
        <end position="155"/>
    </location>
</feature>
<feature type="domain" description="AAA+ ATPase" evidence="5">
    <location>
        <begin position="825"/>
        <end position="962"/>
    </location>
</feature>
<comment type="caution">
    <text evidence="6">The sequence shown here is derived from an EMBL/GenBank/DDBJ whole genome shotgun (WGS) entry which is preliminary data.</text>
</comment>
<feature type="region of interest" description="Disordered" evidence="4">
    <location>
        <begin position="184"/>
        <end position="205"/>
    </location>
</feature>
<reference evidence="6" key="1">
    <citation type="submission" date="2022-10" db="EMBL/GenBank/DDBJ databases">
        <title>Determination and structural analysis of whole genome sequence of Sarocladium strictum F4-1.</title>
        <authorList>
            <person name="Hu L."/>
            <person name="Jiang Y."/>
        </authorList>
    </citation>
    <scope>NUCLEOTIDE SEQUENCE</scope>
    <source>
        <strain evidence="6">F4-1</strain>
    </source>
</reference>
<evidence type="ECO:0000313" key="7">
    <source>
        <dbReference type="Proteomes" id="UP001175261"/>
    </source>
</evidence>
<feature type="domain" description="AAA+ ATPase" evidence="5">
    <location>
        <begin position="546"/>
        <end position="692"/>
    </location>
</feature>
<keyword evidence="2" id="KW-0547">Nucleotide-binding</keyword>
<feature type="compositionally biased region" description="Acidic residues" evidence="4">
    <location>
        <begin position="186"/>
        <end position="197"/>
    </location>
</feature>
<protein>
    <recommendedName>
        <fullName evidence="5">AAA+ ATPase domain-containing protein</fullName>
    </recommendedName>
</protein>
<sequence length="1084" mass="120668">MASSREFESDDAGFSVSWLLGLKSRQNSSARPRWANQYEMADSRFRVSWLLGLEPRSQPAGPPAWAEWYETTDPLFRVSFLLGLEPRALPPSPTPENSPDDEADDPCSSLVYLFGDAPYPSDSDEKTDAEEKTDDANEVQETAEESESAESDEETAEQRRHREEFLDVANSLKHLLDEIEARNAEAEMEDDDDDNESIDGLGADDCVDEDPSRLEWCRQKKVEFAENQHIERLMSLPGLADVKAFFLRTKAKLMAAERRETTLKKTNFNVIFRGNQGTGKSTVSRLYAKYLLSMGFVKPVPGYTGIHKGLGYNVGCSGITETLDAIKLQAPMCGGCIVIIEDAHHIDNRPWNLWRLFRAVQGLKGNFAFILNAEEGSGLGEVLAVNAQLPAELPVVKLGDYTRPELRTAFEGLLRINFNNKMVVEGGMDGHFMDILLKRVQRTSNEKSFTNMWALRTAFLEACKRQYERFREARRHGEYPEDFTMTKEDLLGVKPDMSPEKSPAWKELQALVGLEEVKEAILSLVYQVSDNMDRELRGEEMLPISANRVFLGSPGTGKTTVAKLYARILSDFGILSKGEVVVKNAADLIDRYIGGSENNTKDALQRANGSVLIIDDAHMLDPGKDGNSDKNGDFRRGILDTLVAQVSGRPGEDRCVILCGYEGAMKDMYQNGNPGIARRFPLDTAFVFPDFSLDVLGKILDLKCEHQKVPMTEKAREVALEMLQRASVRPNFGNGGEVDNILAKGCMARTKRLVAKAAAGEECDKLPIKPEDFDPDWDRFTRAASNTRDLFKDFVGYEDIISKFESYQLIAQGMRLRKLDPRPYIPFTFVFKGAPGTGKTSTARKLGQIFYDMGFLAAPDVVEVSASQMIAGYCGQTAPKTRHVLESALGKVLFIDEAYRLAEGKFAEEAVGELVDAVTKEKFRHKLIIVLAGYDEDMDRLMRVNQGMRSRFATELEFKPMRGELCLDQLRRHVATVGIEIQATTAMDSAMRNDLLGSLCRLTREKDWASGRSVETLGDKLIGHVFKECALKGYTGKDLTVSGRDVMRILGLGGLKNGVSLRAGGRAGFGASQVMTLRDLGGYE</sequence>
<dbReference type="Gene3D" id="1.10.8.60">
    <property type="match status" value="1"/>
</dbReference>
<dbReference type="CDD" id="cd00009">
    <property type="entry name" value="AAA"/>
    <property type="match status" value="2"/>
</dbReference>
<keyword evidence="3" id="KW-0067">ATP-binding</keyword>
<accession>A0AA39GCI5</accession>
<keyword evidence="7" id="KW-1185">Reference proteome</keyword>
<dbReference type="Pfam" id="PF00004">
    <property type="entry name" value="AAA"/>
    <property type="match status" value="2"/>
</dbReference>
<evidence type="ECO:0000256" key="2">
    <source>
        <dbReference type="ARBA" id="ARBA00022741"/>
    </source>
</evidence>
<dbReference type="FunFam" id="3.40.50.300:FF:000216">
    <property type="entry name" value="Type VII secretion ATPase EccA"/>
    <property type="match status" value="2"/>
</dbReference>
<dbReference type="SUPFAM" id="SSF52540">
    <property type="entry name" value="P-loop containing nucleoside triphosphate hydrolases"/>
    <property type="match status" value="3"/>
</dbReference>
<dbReference type="GO" id="GO:0005524">
    <property type="term" value="F:ATP binding"/>
    <property type="evidence" value="ECO:0007669"/>
    <property type="project" value="UniProtKB-KW"/>
</dbReference>
<dbReference type="PANTHER" id="PTHR43392:SF2">
    <property type="entry name" value="AAA-TYPE ATPASE FAMILY PROTEIN _ ANKYRIN REPEAT FAMILY PROTEIN"/>
    <property type="match status" value="1"/>
</dbReference>
<dbReference type="InterPro" id="IPR027417">
    <property type="entry name" value="P-loop_NTPase"/>
</dbReference>
<organism evidence="6 7">
    <name type="scientific">Sarocladium strictum</name>
    <name type="common">Black bundle disease fungus</name>
    <name type="synonym">Acremonium strictum</name>
    <dbReference type="NCBI Taxonomy" id="5046"/>
    <lineage>
        <taxon>Eukaryota</taxon>
        <taxon>Fungi</taxon>
        <taxon>Dikarya</taxon>
        <taxon>Ascomycota</taxon>
        <taxon>Pezizomycotina</taxon>
        <taxon>Sordariomycetes</taxon>
        <taxon>Hypocreomycetidae</taxon>
        <taxon>Hypocreales</taxon>
        <taxon>Sarocladiaceae</taxon>
        <taxon>Sarocladium</taxon>
    </lineage>
</organism>
<dbReference type="InterPro" id="IPR003959">
    <property type="entry name" value="ATPase_AAA_core"/>
</dbReference>
<dbReference type="SMART" id="SM00382">
    <property type="entry name" value="AAA"/>
    <property type="match status" value="3"/>
</dbReference>
<dbReference type="InterPro" id="IPR041627">
    <property type="entry name" value="AAA_lid_6"/>
</dbReference>
<evidence type="ECO:0000256" key="1">
    <source>
        <dbReference type="ARBA" id="ARBA00010378"/>
    </source>
</evidence>
<dbReference type="Gene3D" id="3.40.50.300">
    <property type="entry name" value="P-loop containing nucleotide triphosphate hydrolases"/>
    <property type="match status" value="3"/>
</dbReference>
<proteinExistence type="inferred from homology"/>
<dbReference type="InterPro" id="IPR000641">
    <property type="entry name" value="CbxX/CfxQ"/>
</dbReference>
<dbReference type="InterPro" id="IPR050773">
    <property type="entry name" value="CbxX/CfxQ_RuBisCO_ESX"/>
</dbReference>
<dbReference type="GO" id="GO:0016887">
    <property type="term" value="F:ATP hydrolysis activity"/>
    <property type="evidence" value="ECO:0007669"/>
    <property type="project" value="InterPro"/>
</dbReference>
<dbReference type="Proteomes" id="UP001175261">
    <property type="component" value="Unassembled WGS sequence"/>
</dbReference>
<evidence type="ECO:0000259" key="5">
    <source>
        <dbReference type="SMART" id="SM00382"/>
    </source>
</evidence>